<evidence type="ECO:0008006" key="3">
    <source>
        <dbReference type="Google" id="ProtNLM"/>
    </source>
</evidence>
<name>K6VK70_PLACD</name>
<protein>
    <recommendedName>
        <fullName evidence="3">CYIR protein</fullName>
    </recommendedName>
</protein>
<dbReference type="GeneID" id="14696384"/>
<organism evidence="1 2">
    <name type="scientific">Plasmodium cynomolgi (strain B)</name>
    <dbReference type="NCBI Taxonomy" id="1120755"/>
    <lineage>
        <taxon>Eukaryota</taxon>
        <taxon>Sar</taxon>
        <taxon>Alveolata</taxon>
        <taxon>Apicomplexa</taxon>
        <taxon>Aconoidasida</taxon>
        <taxon>Haemosporida</taxon>
        <taxon>Plasmodiidae</taxon>
        <taxon>Plasmodium</taxon>
        <taxon>Plasmodium (Plasmodium)</taxon>
    </lineage>
</organism>
<dbReference type="AlphaFoldDB" id="K6VK70"/>
<feature type="non-terminal residue" evidence="1">
    <location>
        <position position="1"/>
    </location>
</feature>
<evidence type="ECO:0000313" key="1">
    <source>
        <dbReference type="EMBL" id="GAB69842.1"/>
    </source>
</evidence>
<reference evidence="1 2" key="1">
    <citation type="journal article" date="2012" name="Nat. Genet.">
        <title>Plasmodium cynomolgi genome sequences provide insight into Plasmodium vivax and the monkey malaria clade.</title>
        <authorList>
            <person name="Tachibana S."/>
            <person name="Sullivan S.A."/>
            <person name="Kawai S."/>
            <person name="Nakamura S."/>
            <person name="Kim H.R."/>
            <person name="Goto N."/>
            <person name="Arisue N."/>
            <person name="Palacpac N.M.Q."/>
            <person name="Honma H."/>
            <person name="Yagi M."/>
            <person name="Tougan T."/>
            <person name="Katakai Y."/>
            <person name="Kaneko O."/>
            <person name="Mita T."/>
            <person name="Kita K."/>
            <person name="Yasutomi Y."/>
            <person name="Sutton P.L."/>
            <person name="Shakhbatyan R."/>
            <person name="Horii T."/>
            <person name="Yasunaga T."/>
            <person name="Barnwell J.W."/>
            <person name="Escalante A.A."/>
            <person name="Carlton J.M."/>
            <person name="Tanabe K."/>
        </authorList>
    </citation>
    <scope>NUCLEOTIDE SEQUENCE [LARGE SCALE GENOMIC DNA]</scope>
    <source>
        <strain evidence="1 2">B</strain>
    </source>
</reference>
<feature type="non-terminal residue" evidence="1">
    <location>
        <position position="194"/>
    </location>
</feature>
<dbReference type="KEGG" id="pcy:PCYB_005910"/>
<dbReference type="OMA" id="YRVIHEL"/>
<dbReference type="VEuPathDB" id="PlasmoDB:PCYB_005910"/>
<dbReference type="Pfam" id="PF05795">
    <property type="entry name" value="Plasmodium_Vir"/>
    <property type="match status" value="1"/>
</dbReference>
<proteinExistence type="predicted"/>
<gene>
    <name evidence="1" type="ORF">PCYB_005910</name>
</gene>
<sequence length="194" mass="23049">KGKSAFGHYEFYDTAETVLNANDGLQNVSEQILKALCYVYIKSLGDQPVNHICNFLFYWLGDILLKNLDNKLSYYRVIHELLAILKNHNNDQICKFTYTYMDEDIFKKIKLIFGYTEDYVNYVLDLANPNSVCNEQYNLYLTTYVETYKESYAKCIVQNETDKYCEAFKKYYNYEKHSKLHNWSCTLKNRLNLL</sequence>
<accession>K6VK70</accession>
<dbReference type="EMBL" id="DF157947">
    <property type="protein sequence ID" value="GAB69842.1"/>
    <property type="molecule type" value="Genomic_DNA"/>
</dbReference>
<keyword evidence="2" id="KW-1185">Reference proteome</keyword>
<dbReference type="OrthoDB" id="383226at2759"/>
<dbReference type="Proteomes" id="UP000006319">
    <property type="component" value="Unassembled WGS sequence"/>
</dbReference>
<evidence type="ECO:0000313" key="2">
    <source>
        <dbReference type="Proteomes" id="UP000006319"/>
    </source>
</evidence>
<dbReference type="RefSeq" id="XP_004228060.1">
    <property type="nucleotide sequence ID" value="XM_004228012.1"/>
</dbReference>
<dbReference type="InterPro" id="IPR008780">
    <property type="entry name" value="Plasmodium_Vir"/>
</dbReference>